<dbReference type="Proteomes" id="UP000087766">
    <property type="component" value="Unplaced"/>
</dbReference>
<organism evidence="3 4">
    <name type="scientific">Vigna radiata var. radiata</name>
    <name type="common">Mung bean</name>
    <name type="synonym">Phaseolus aureus</name>
    <dbReference type="NCBI Taxonomy" id="3916"/>
    <lineage>
        <taxon>Eukaryota</taxon>
        <taxon>Viridiplantae</taxon>
        <taxon>Streptophyta</taxon>
        <taxon>Embryophyta</taxon>
        <taxon>Tracheophyta</taxon>
        <taxon>Spermatophyta</taxon>
        <taxon>Magnoliopsida</taxon>
        <taxon>eudicotyledons</taxon>
        <taxon>Gunneridae</taxon>
        <taxon>Pentapetalae</taxon>
        <taxon>rosids</taxon>
        <taxon>fabids</taxon>
        <taxon>Fabales</taxon>
        <taxon>Fabaceae</taxon>
        <taxon>Papilionoideae</taxon>
        <taxon>50 kb inversion clade</taxon>
        <taxon>NPAAA clade</taxon>
        <taxon>indigoferoid/millettioid clade</taxon>
        <taxon>Phaseoleae</taxon>
        <taxon>Vigna</taxon>
    </lineage>
</organism>
<feature type="domain" description="Retrotransposon gag" evidence="2">
    <location>
        <begin position="9"/>
        <end position="81"/>
    </location>
</feature>
<reference evidence="4" key="1">
    <citation type="submission" date="2025-08" db="UniProtKB">
        <authorList>
            <consortium name="RefSeq"/>
        </authorList>
    </citation>
    <scope>IDENTIFICATION</scope>
    <source>
        <tissue evidence="4">Leaf</tissue>
    </source>
</reference>
<dbReference type="InterPro" id="IPR005162">
    <property type="entry name" value="Retrotrans_gag_dom"/>
</dbReference>
<name>A0A1S3W2R8_VIGRR</name>
<feature type="compositionally biased region" description="Low complexity" evidence="1">
    <location>
        <begin position="140"/>
        <end position="158"/>
    </location>
</feature>
<protein>
    <submittedName>
        <fullName evidence="4">Uncharacterized protein LOC106780669</fullName>
    </submittedName>
</protein>
<keyword evidence="3" id="KW-1185">Reference proteome</keyword>
<dbReference type="OrthoDB" id="1436824at2759"/>
<evidence type="ECO:0000313" key="4">
    <source>
        <dbReference type="RefSeq" id="XP_014524454.1"/>
    </source>
</evidence>
<evidence type="ECO:0000313" key="3">
    <source>
        <dbReference type="Proteomes" id="UP000087766"/>
    </source>
</evidence>
<feature type="region of interest" description="Disordered" evidence="1">
    <location>
        <begin position="114"/>
        <end position="158"/>
    </location>
</feature>
<dbReference type="AlphaFoldDB" id="A0A1S3W2R8"/>
<evidence type="ECO:0000256" key="1">
    <source>
        <dbReference type="SAM" id="MobiDB-lite"/>
    </source>
</evidence>
<accession>A0A1S3W2R8</accession>
<proteinExistence type="predicted"/>
<evidence type="ECO:0000259" key="2">
    <source>
        <dbReference type="Pfam" id="PF03732"/>
    </source>
</evidence>
<dbReference type="Pfam" id="PF03732">
    <property type="entry name" value="Retrotrans_gag"/>
    <property type="match status" value="1"/>
</dbReference>
<dbReference type="KEGG" id="vra:106780669"/>
<gene>
    <name evidence="4" type="primary">LOC106780669</name>
</gene>
<dbReference type="RefSeq" id="XP_014524454.1">
    <property type="nucleotide sequence ID" value="XM_014668968.1"/>
</dbReference>
<dbReference type="GeneID" id="106780669"/>
<sequence length="158" mass="18703">MRMLLEDKHNPITWEVFKDKFYEEYFPNSVWFAKEVEFLQLVQGGMIVFEYIDRFKHLVQFYTMGINEEWQCRKYKNGLKPNLKVMISKLCIKSFPVMVERAKVLERNMLEAERQKKQQQTVRGPIPTRSGLGMKRTPYSRPFSSGFDSSSQASTLVD</sequence>